<dbReference type="EMBL" id="LHPF02000001">
    <property type="protein sequence ID" value="PSC76360.1"/>
    <property type="molecule type" value="Genomic_DNA"/>
</dbReference>
<dbReference type="Pfam" id="PF01522">
    <property type="entry name" value="Polysacc_deac_1"/>
    <property type="match status" value="1"/>
</dbReference>
<dbReference type="InterPro" id="IPR002509">
    <property type="entry name" value="NODB_dom"/>
</dbReference>
<dbReference type="GO" id="GO:0005975">
    <property type="term" value="P:carbohydrate metabolic process"/>
    <property type="evidence" value="ECO:0007669"/>
    <property type="project" value="InterPro"/>
</dbReference>
<dbReference type="InterPro" id="IPR052740">
    <property type="entry name" value="CE4"/>
</dbReference>
<proteinExistence type="predicted"/>
<protein>
    <submittedName>
        <fullName evidence="3">Polysaccharide deacetylase domain-containing</fullName>
    </submittedName>
</protein>
<sequence>MMMASAAGLPSWYRCRCTAADADSCVCPSLSPPGGLAPGATPQFILFTHDDAVTAEAEAAFRAILGGRRSADGCPASATLFALARGTDCALLRGLFRDGYEVASHSLTHQKMNGWGRPEIDAEVAGGRQALVDSCGIPGEHVVGWRAPFLQSSAASREAVLAAGYQYDSTILEVPEDGALSQGMGARLWPYTLQDGVLLNCERWSPWQDCDQRGRYPGLFEVPAWDLSGNGLFATNASERGGRSVYDTLRQAFDASYAGNRAPLPVYVHSSFFTAENVRDMQQFADYALGKQGTYFVTMRQLIGWMRNPVPAAQLTPAALGCGSVGGAPGSPQLLLPGDAAKATATEVDAATTIPAEQQQQQQKQQEPAEMHVSKDSLAAVVQQPATAGSAATAGAQQAPVVVPAAGPRVDLGAVLGGVVGGAAAAAMLLGLAALAMRRRQRRSSAAAAAAGAAQRSAYATHLYSSHMQHGAIPHLSQAVPSGSHPAVVVRGLEAALRESAELAVVVEQSGTPLGSARRRPKTAFN</sequence>
<dbReference type="SUPFAM" id="SSF88713">
    <property type="entry name" value="Glycoside hydrolase/deacetylase"/>
    <property type="match status" value="1"/>
</dbReference>
<feature type="domain" description="NodB homology" evidence="2">
    <location>
        <begin position="77"/>
        <end position="167"/>
    </location>
</feature>
<organism evidence="3 4">
    <name type="scientific">Micractinium conductrix</name>
    <dbReference type="NCBI Taxonomy" id="554055"/>
    <lineage>
        <taxon>Eukaryota</taxon>
        <taxon>Viridiplantae</taxon>
        <taxon>Chlorophyta</taxon>
        <taxon>core chlorophytes</taxon>
        <taxon>Trebouxiophyceae</taxon>
        <taxon>Chlorellales</taxon>
        <taxon>Chlorellaceae</taxon>
        <taxon>Chlorella clade</taxon>
        <taxon>Micractinium</taxon>
    </lineage>
</organism>
<comment type="caution">
    <text evidence="3">The sequence shown here is derived from an EMBL/GenBank/DDBJ whole genome shotgun (WGS) entry which is preliminary data.</text>
</comment>
<keyword evidence="1" id="KW-0472">Membrane</keyword>
<dbReference type="OrthoDB" id="504708at2759"/>
<dbReference type="GO" id="GO:0016810">
    <property type="term" value="F:hydrolase activity, acting on carbon-nitrogen (but not peptide) bonds"/>
    <property type="evidence" value="ECO:0007669"/>
    <property type="project" value="InterPro"/>
</dbReference>
<dbReference type="STRING" id="554055.A0A2P6VQL7"/>
<dbReference type="CDD" id="cd10919">
    <property type="entry name" value="CE4_CDA_like"/>
    <property type="match status" value="1"/>
</dbReference>
<evidence type="ECO:0000313" key="4">
    <source>
        <dbReference type="Proteomes" id="UP000239649"/>
    </source>
</evidence>
<evidence type="ECO:0000256" key="1">
    <source>
        <dbReference type="SAM" id="Phobius"/>
    </source>
</evidence>
<keyword evidence="1" id="KW-0812">Transmembrane</keyword>
<name>A0A2P6VQL7_9CHLO</name>
<dbReference type="InterPro" id="IPR011330">
    <property type="entry name" value="Glyco_hydro/deAcase_b/a-brl"/>
</dbReference>
<evidence type="ECO:0000313" key="3">
    <source>
        <dbReference type="EMBL" id="PSC76360.1"/>
    </source>
</evidence>
<accession>A0A2P6VQL7</accession>
<dbReference type="AlphaFoldDB" id="A0A2P6VQL7"/>
<keyword evidence="1" id="KW-1133">Transmembrane helix</keyword>
<dbReference type="Proteomes" id="UP000239649">
    <property type="component" value="Unassembled WGS sequence"/>
</dbReference>
<evidence type="ECO:0000259" key="2">
    <source>
        <dbReference type="Pfam" id="PF01522"/>
    </source>
</evidence>
<dbReference type="PANTHER" id="PTHR45985:SF3">
    <property type="entry name" value="CHITIN DEACETYLASE-LIKE 4"/>
    <property type="match status" value="1"/>
</dbReference>
<gene>
    <name evidence="3" type="primary">g847</name>
    <name evidence="3" type="ORF">C2E20_0847</name>
</gene>
<feature type="transmembrane region" description="Helical" evidence="1">
    <location>
        <begin position="412"/>
        <end position="435"/>
    </location>
</feature>
<dbReference type="Gene3D" id="3.20.20.370">
    <property type="entry name" value="Glycoside hydrolase/deacetylase"/>
    <property type="match status" value="1"/>
</dbReference>
<reference evidence="3 4" key="1">
    <citation type="journal article" date="2018" name="Plant J.">
        <title>Genome sequences of Chlorella sorokiniana UTEX 1602 and Micractinium conductrix SAG 241.80: implications to maltose excretion by a green alga.</title>
        <authorList>
            <person name="Arriola M.B."/>
            <person name="Velmurugan N."/>
            <person name="Zhang Y."/>
            <person name="Plunkett M.H."/>
            <person name="Hondzo H."/>
            <person name="Barney B.M."/>
        </authorList>
    </citation>
    <scope>NUCLEOTIDE SEQUENCE [LARGE SCALE GENOMIC DNA]</scope>
    <source>
        <strain evidence="3 4">SAG 241.80</strain>
    </source>
</reference>
<keyword evidence="4" id="KW-1185">Reference proteome</keyword>
<dbReference type="PANTHER" id="PTHR45985">
    <property type="match status" value="1"/>
</dbReference>